<dbReference type="InterPro" id="IPR027417">
    <property type="entry name" value="P-loop_NTPase"/>
</dbReference>
<dbReference type="PANTHER" id="PTHR43297:SF2">
    <property type="entry name" value="DIPEPTIDE TRANSPORT ATP-BINDING PROTEIN DPPD"/>
    <property type="match status" value="1"/>
</dbReference>
<dbReference type="SUPFAM" id="SSF52540">
    <property type="entry name" value="P-loop containing nucleoside triphosphate hydrolases"/>
    <property type="match status" value="1"/>
</dbReference>
<evidence type="ECO:0000259" key="9">
    <source>
        <dbReference type="PROSITE" id="PS50893"/>
    </source>
</evidence>
<dbReference type="Gene3D" id="3.40.50.300">
    <property type="entry name" value="P-loop containing nucleotide triphosphate hydrolases"/>
    <property type="match status" value="1"/>
</dbReference>
<evidence type="ECO:0000256" key="2">
    <source>
        <dbReference type="ARBA" id="ARBA00005417"/>
    </source>
</evidence>
<name>A0A261EYB0_9BIFI</name>
<evidence type="ECO:0000256" key="7">
    <source>
        <dbReference type="ARBA" id="ARBA00023136"/>
    </source>
</evidence>
<comment type="similarity">
    <text evidence="2">Belongs to the ABC transporter superfamily.</text>
</comment>
<dbReference type="GO" id="GO:0005524">
    <property type="term" value="F:ATP binding"/>
    <property type="evidence" value="ECO:0007669"/>
    <property type="project" value="UniProtKB-KW"/>
</dbReference>
<evidence type="ECO:0000313" key="11">
    <source>
        <dbReference type="Proteomes" id="UP000216725"/>
    </source>
</evidence>
<organism evidence="10 11">
    <name type="scientific">Pseudoscardovia radai</name>
    <dbReference type="NCBI Taxonomy" id="987066"/>
    <lineage>
        <taxon>Bacteria</taxon>
        <taxon>Bacillati</taxon>
        <taxon>Actinomycetota</taxon>
        <taxon>Actinomycetes</taxon>
        <taxon>Bifidobacteriales</taxon>
        <taxon>Bifidobacteriaceae</taxon>
        <taxon>Pseudoscardovia</taxon>
    </lineage>
</organism>
<keyword evidence="6" id="KW-0067">ATP-binding</keyword>
<proteinExistence type="inferred from homology"/>
<keyword evidence="7" id="KW-0472">Membrane</keyword>
<evidence type="ECO:0000256" key="8">
    <source>
        <dbReference type="SAM" id="MobiDB-lite"/>
    </source>
</evidence>
<dbReference type="InterPro" id="IPR017871">
    <property type="entry name" value="ABC_transporter-like_CS"/>
</dbReference>
<keyword evidence="3" id="KW-0813">Transport</keyword>
<dbReference type="GO" id="GO:0005886">
    <property type="term" value="C:plasma membrane"/>
    <property type="evidence" value="ECO:0007669"/>
    <property type="project" value="UniProtKB-SubCell"/>
</dbReference>
<evidence type="ECO:0000256" key="4">
    <source>
        <dbReference type="ARBA" id="ARBA00022475"/>
    </source>
</evidence>
<keyword evidence="4" id="KW-1003">Cell membrane</keyword>
<dbReference type="Proteomes" id="UP000216725">
    <property type="component" value="Unassembled WGS sequence"/>
</dbReference>
<sequence length="382" mass="41462">MTATPTIIESVKPPTEAPADTANAAAHNADSPLLEVEDLAVSFATVDKKWKTTVEGVSFSVGQGEILGIVGESGCGKSVTSFSIPRLHDERTTRYEGRITFDGRDMLSLDQASLRALRGEDIGFIFQNPMSSLDPLMRIGRQLEETVRVHHKNLAKGEVRSRCIDALKEAGADKPELWMGKYPYQMSGGQLQRVVIAMALVNKPKLLIADEPTTALDVTIQAQLLRVLRSLRDRLGMSIILITHDMGVVAQMCDRVAVMYLGQVVETAPVRELFAHPSHPYTKGLLSATPPLSGPRPERLATIEGSVPQLSEVPDGCRFASRCPFATGECRTGKVAMRQVGQAHSIRCARFREVHDLPFQAAQKKHDAAAAAGADDSTGKEA</sequence>
<accession>A0A261EYB0</accession>
<dbReference type="InterPro" id="IPR013563">
    <property type="entry name" value="Oligopep_ABC_C"/>
</dbReference>
<dbReference type="AlphaFoldDB" id="A0A261EYB0"/>
<keyword evidence="11" id="KW-1185">Reference proteome</keyword>
<dbReference type="EMBL" id="MWWR01000007">
    <property type="protein sequence ID" value="OZG51656.1"/>
    <property type="molecule type" value="Genomic_DNA"/>
</dbReference>
<dbReference type="SMART" id="SM00382">
    <property type="entry name" value="AAA"/>
    <property type="match status" value="1"/>
</dbReference>
<dbReference type="PROSITE" id="PS00211">
    <property type="entry name" value="ABC_TRANSPORTER_1"/>
    <property type="match status" value="1"/>
</dbReference>
<keyword evidence="5" id="KW-0547">Nucleotide-binding</keyword>
<dbReference type="Pfam" id="PF00005">
    <property type="entry name" value="ABC_tran"/>
    <property type="match status" value="1"/>
</dbReference>
<evidence type="ECO:0000256" key="6">
    <source>
        <dbReference type="ARBA" id="ARBA00022840"/>
    </source>
</evidence>
<dbReference type="PROSITE" id="PS50893">
    <property type="entry name" value="ABC_TRANSPORTER_2"/>
    <property type="match status" value="1"/>
</dbReference>
<dbReference type="Pfam" id="PF08352">
    <property type="entry name" value="oligo_HPY"/>
    <property type="match status" value="1"/>
</dbReference>
<evidence type="ECO:0000256" key="1">
    <source>
        <dbReference type="ARBA" id="ARBA00004202"/>
    </source>
</evidence>
<dbReference type="InterPro" id="IPR050388">
    <property type="entry name" value="ABC_Ni/Peptide_Import"/>
</dbReference>
<evidence type="ECO:0000256" key="3">
    <source>
        <dbReference type="ARBA" id="ARBA00022448"/>
    </source>
</evidence>
<feature type="region of interest" description="Disordered" evidence="8">
    <location>
        <begin position="1"/>
        <end position="23"/>
    </location>
</feature>
<dbReference type="CDD" id="cd03257">
    <property type="entry name" value="ABC_NikE_OppD_transporters"/>
    <property type="match status" value="1"/>
</dbReference>
<reference evidence="10 11" key="1">
    <citation type="journal article" date="2017" name="BMC Genomics">
        <title>Comparative genomic and phylogenomic analyses of the Bifidobacteriaceae family.</title>
        <authorList>
            <person name="Lugli G.A."/>
            <person name="Milani C."/>
            <person name="Turroni F."/>
            <person name="Duranti S."/>
            <person name="Mancabelli L."/>
            <person name="Mangifesta M."/>
            <person name="Ferrario C."/>
            <person name="Modesto M."/>
            <person name="Mattarelli P."/>
            <person name="Jiri K."/>
            <person name="van Sinderen D."/>
            <person name="Ventura M."/>
        </authorList>
    </citation>
    <scope>NUCLEOTIDE SEQUENCE [LARGE SCALE GENOMIC DNA]</scope>
    <source>
        <strain evidence="10 11">DSM 24742</strain>
    </source>
</reference>
<gene>
    <name evidence="10" type="ORF">PSRA_1053</name>
</gene>
<dbReference type="InterPro" id="IPR003593">
    <property type="entry name" value="AAA+_ATPase"/>
</dbReference>
<dbReference type="InterPro" id="IPR003439">
    <property type="entry name" value="ABC_transporter-like_ATP-bd"/>
</dbReference>
<dbReference type="NCBIfam" id="TIGR01727">
    <property type="entry name" value="oligo_HPY"/>
    <property type="match status" value="1"/>
</dbReference>
<dbReference type="GO" id="GO:0015833">
    <property type="term" value="P:peptide transport"/>
    <property type="evidence" value="ECO:0007669"/>
    <property type="project" value="InterPro"/>
</dbReference>
<comment type="subcellular location">
    <subcellularLocation>
        <location evidence="1">Cell membrane</location>
        <topology evidence="1">Peripheral membrane protein</topology>
    </subcellularLocation>
</comment>
<dbReference type="PANTHER" id="PTHR43297">
    <property type="entry name" value="OLIGOPEPTIDE TRANSPORT ATP-BINDING PROTEIN APPD"/>
    <property type="match status" value="1"/>
</dbReference>
<dbReference type="FunFam" id="3.40.50.300:FF:000016">
    <property type="entry name" value="Oligopeptide ABC transporter ATP-binding component"/>
    <property type="match status" value="1"/>
</dbReference>
<dbReference type="OrthoDB" id="3677453at2"/>
<feature type="domain" description="ABC transporter" evidence="9">
    <location>
        <begin position="34"/>
        <end position="286"/>
    </location>
</feature>
<dbReference type="RefSeq" id="WP_094660867.1">
    <property type="nucleotide sequence ID" value="NZ_MWWR01000007.1"/>
</dbReference>
<evidence type="ECO:0000256" key="5">
    <source>
        <dbReference type="ARBA" id="ARBA00022741"/>
    </source>
</evidence>
<comment type="caution">
    <text evidence="10">The sequence shown here is derived from an EMBL/GenBank/DDBJ whole genome shotgun (WGS) entry which is preliminary data.</text>
</comment>
<dbReference type="GO" id="GO:0016887">
    <property type="term" value="F:ATP hydrolysis activity"/>
    <property type="evidence" value="ECO:0007669"/>
    <property type="project" value="InterPro"/>
</dbReference>
<evidence type="ECO:0000313" key="10">
    <source>
        <dbReference type="EMBL" id="OZG51656.1"/>
    </source>
</evidence>
<protein>
    <submittedName>
        <fullName evidence="10">Oligopeptide/dipeptide ABC transporter ATPase</fullName>
    </submittedName>
</protein>